<keyword evidence="8" id="KW-1185">Reference proteome</keyword>
<organism evidence="7 8">
    <name type="scientific">Reyranella aquatilis</name>
    <dbReference type="NCBI Taxonomy" id="2035356"/>
    <lineage>
        <taxon>Bacteria</taxon>
        <taxon>Pseudomonadati</taxon>
        <taxon>Pseudomonadota</taxon>
        <taxon>Alphaproteobacteria</taxon>
        <taxon>Hyphomicrobiales</taxon>
        <taxon>Reyranellaceae</taxon>
        <taxon>Reyranella</taxon>
    </lineage>
</organism>
<evidence type="ECO:0000256" key="5">
    <source>
        <dbReference type="ARBA" id="ARBA00023237"/>
    </source>
</evidence>
<evidence type="ECO:0000256" key="2">
    <source>
        <dbReference type="ARBA" id="ARBA00005722"/>
    </source>
</evidence>
<keyword evidence="5" id="KW-0998">Cell outer membrane</keyword>
<dbReference type="EMBL" id="JAJISD010000014">
    <property type="protein sequence ID" value="MCC8432456.1"/>
    <property type="molecule type" value="Genomic_DNA"/>
</dbReference>
<evidence type="ECO:0000256" key="4">
    <source>
        <dbReference type="ARBA" id="ARBA00023136"/>
    </source>
</evidence>
<dbReference type="Proteomes" id="UP001198862">
    <property type="component" value="Unassembled WGS sequence"/>
</dbReference>
<comment type="caution">
    <text evidence="7">The sequence shown here is derived from an EMBL/GenBank/DDBJ whole genome shotgun (WGS) entry which is preliminary data.</text>
</comment>
<evidence type="ECO:0000256" key="6">
    <source>
        <dbReference type="SAM" id="SignalP"/>
    </source>
</evidence>
<gene>
    <name evidence="7" type="ORF">LJ725_26060</name>
</gene>
<dbReference type="Pfam" id="PF06629">
    <property type="entry name" value="MipA"/>
    <property type="match status" value="1"/>
</dbReference>
<dbReference type="InterPro" id="IPR010583">
    <property type="entry name" value="MipA"/>
</dbReference>
<dbReference type="RefSeq" id="WP_230553871.1">
    <property type="nucleotide sequence ID" value="NZ_JAJISD010000014.1"/>
</dbReference>
<name>A0ABS8L2C4_9HYPH</name>
<proteinExistence type="inferred from homology"/>
<dbReference type="PANTHER" id="PTHR38776">
    <property type="entry name" value="MLTA-INTERACTING PROTEIN-RELATED"/>
    <property type="match status" value="1"/>
</dbReference>
<comment type="subcellular location">
    <subcellularLocation>
        <location evidence="1">Cell outer membrane</location>
    </subcellularLocation>
</comment>
<evidence type="ECO:0000256" key="1">
    <source>
        <dbReference type="ARBA" id="ARBA00004442"/>
    </source>
</evidence>
<reference evidence="7 8" key="1">
    <citation type="submission" date="2021-11" db="EMBL/GenBank/DDBJ databases">
        <authorList>
            <person name="Lee D.-H."/>
            <person name="Kim S.-B."/>
        </authorList>
    </citation>
    <scope>NUCLEOTIDE SEQUENCE [LARGE SCALE GENOMIC DNA]</scope>
    <source>
        <strain evidence="7 8">KCTC 52223</strain>
    </source>
</reference>
<keyword evidence="4" id="KW-0472">Membrane</keyword>
<feature type="chain" id="PRO_5045286301" evidence="6">
    <location>
        <begin position="24"/>
        <end position="274"/>
    </location>
</feature>
<feature type="signal peptide" evidence="6">
    <location>
        <begin position="1"/>
        <end position="23"/>
    </location>
</feature>
<protein>
    <submittedName>
        <fullName evidence="7">MipA/OmpV family protein</fullName>
    </submittedName>
</protein>
<evidence type="ECO:0000313" key="7">
    <source>
        <dbReference type="EMBL" id="MCC8432456.1"/>
    </source>
</evidence>
<evidence type="ECO:0000313" key="8">
    <source>
        <dbReference type="Proteomes" id="UP001198862"/>
    </source>
</evidence>
<keyword evidence="3 6" id="KW-0732">Signal</keyword>
<evidence type="ECO:0000256" key="3">
    <source>
        <dbReference type="ARBA" id="ARBA00022729"/>
    </source>
</evidence>
<comment type="similarity">
    <text evidence="2">Belongs to the MipA/OmpV family.</text>
</comment>
<sequence length="274" mass="29041">MTTGTRFLSLAGLSAGVVATVVAGSPAAGQALNDPFAARKSGKDWQVTLGVGGAVRPAYEGGDTYVVTPIPYLNVVWRDTVALDPTGLSAYWRFDRLQVGGGVTYSLGRNQSGGVFEPGNWRLRGLGDIPGAVGARGFVNYNLGPARLGVTATKFLMDGNSGLLVDTSIEVPWRIDDRFMVAGRAFATWADSSYTQTYFGVTSLQSINSGYSTYGASAGIKNFGFELRALYQFAPNWTFSVSSRISQLGSIAADSPISASDTAFMVISTVGYRF</sequence>
<dbReference type="PANTHER" id="PTHR38776:SF1">
    <property type="entry name" value="MLTA-INTERACTING PROTEIN-RELATED"/>
    <property type="match status" value="1"/>
</dbReference>
<accession>A0ABS8L2C4</accession>